<gene>
    <name evidence="1" type="ordered locus">Fraau_1075</name>
</gene>
<name>H8L3A0_FRAAD</name>
<dbReference type="RefSeq" id="WP_014402542.1">
    <property type="nucleotide sequence ID" value="NC_017033.1"/>
</dbReference>
<dbReference type="HOGENOM" id="CLU_2408974_0_0_6"/>
<dbReference type="STRING" id="767434.Fraau_1075"/>
<dbReference type="AlphaFoldDB" id="H8L3A0"/>
<sequence>MLVLNSSTKSLCSGSTLRFGGLLAVLLSLAGCAVTPEQLQRNLRMQQALDARYRCPQLEPVTNRPTYPPAFKVPQAERDAMAAMGNPCAATW</sequence>
<organism evidence="1 2">
    <name type="scientific">Frateuria aurantia (strain ATCC 33424 / DSM 6220 / KCTC 2777 / LMG 1558 / NBRC 3245 / NCIMB 13370)</name>
    <name type="common">Acetobacter aurantius</name>
    <dbReference type="NCBI Taxonomy" id="767434"/>
    <lineage>
        <taxon>Bacteria</taxon>
        <taxon>Pseudomonadati</taxon>
        <taxon>Pseudomonadota</taxon>
        <taxon>Gammaproteobacteria</taxon>
        <taxon>Lysobacterales</taxon>
        <taxon>Rhodanobacteraceae</taxon>
        <taxon>Frateuria</taxon>
    </lineage>
</organism>
<evidence type="ECO:0000313" key="2">
    <source>
        <dbReference type="Proteomes" id="UP000005234"/>
    </source>
</evidence>
<reference evidence="1" key="1">
    <citation type="submission" date="2012-02" db="EMBL/GenBank/DDBJ databases">
        <title>The complete genome of Frateuria aurantia DSM 6220.</title>
        <authorList>
            <consortium name="US DOE Joint Genome Institute (JGI-PGF)"/>
            <person name="Lucas S."/>
            <person name="Copeland A."/>
            <person name="Lapidus A."/>
            <person name="Glavina del Rio T."/>
            <person name="Dalin E."/>
            <person name="Tice H."/>
            <person name="Bruce D."/>
            <person name="Goodwin L."/>
            <person name="Pitluck S."/>
            <person name="Peters L."/>
            <person name="Ovchinnikova G."/>
            <person name="Teshima H."/>
            <person name="Kyrpides N."/>
            <person name="Mavromatis K."/>
            <person name="Ivanova N."/>
            <person name="Brettin T."/>
            <person name="Detter J.C."/>
            <person name="Han C."/>
            <person name="Larimer F."/>
            <person name="Land M."/>
            <person name="Hauser L."/>
            <person name="Markowitz V."/>
            <person name="Cheng J.-F."/>
            <person name="Hugenholtz P."/>
            <person name="Woyke T."/>
            <person name="Wu D."/>
            <person name="Brambilla E."/>
            <person name="Klenk H.-P."/>
            <person name="Eisen J.A."/>
        </authorList>
    </citation>
    <scope>NUCLEOTIDE SEQUENCE</scope>
    <source>
        <strain evidence="1">DSM 6220</strain>
    </source>
</reference>
<protein>
    <submittedName>
        <fullName evidence="1">Uncharacterized protein</fullName>
    </submittedName>
</protein>
<keyword evidence="2" id="KW-1185">Reference proteome</keyword>
<dbReference type="EMBL" id="CP003350">
    <property type="protein sequence ID" value="AFC85536.1"/>
    <property type="molecule type" value="Genomic_DNA"/>
</dbReference>
<proteinExistence type="predicted"/>
<evidence type="ECO:0000313" key="1">
    <source>
        <dbReference type="EMBL" id="AFC85536.1"/>
    </source>
</evidence>
<accession>H8L3A0</accession>
<dbReference type="KEGG" id="fau:Fraau_1075"/>
<dbReference type="Proteomes" id="UP000005234">
    <property type="component" value="Chromosome"/>
</dbReference>